<feature type="domain" description="RNA polymerase sigma-70 region 2" evidence="6">
    <location>
        <begin position="11"/>
        <end position="75"/>
    </location>
</feature>
<evidence type="ECO:0000259" key="6">
    <source>
        <dbReference type="Pfam" id="PF04542"/>
    </source>
</evidence>
<dbReference type="Pfam" id="PF08281">
    <property type="entry name" value="Sigma70_r4_2"/>
    <property type="match status" value="1"/>
</dbReference>
<proteinExistence type="inferred from homology"/>
<dbReference type="InterPro" id="IPR013249">
    <property type="entry name" value="RNA_pol_sigma70_r4_t2"/>
</dbReference>
<dbReference type="CDD" id="cd06171">
    <property type="entry name" value="Sigma70_r4"/>
    <property type="match status" value="1"/>
</dbReference>
<dbReference type="Gene3D" id="1.10.10.10">
    <property type="entry name" value="Winged helix-like DNA-binding domain superfamily/Winged helix DNA-binding domain"/>
    <property type="match status" value="1"/>
</dbReference>
<dbReference type="InterPro" id="IPR036388">
    <property type="entry name" value="WH-like_DNA-bd_sf"/>
</dbReference>
<sequence>MTSWIENDIVACLPDLRAYARSLTRNRHDADDLVQDTVVRIMHSADRFQPGTNFKAWAFTILRNRFLNEFVAKRRQTRDMDDAEMEQLPTSARQEEGLELADFQRIFHKLPEDHRSILTLVAGSGLPYEDVAKVLDCAVGTVKSRVHRARMALYHLLEQESESGTKRERFHRTPASEERRRLEPAQLDPQNPTRVPETEGP</sequence>
<gene>
    <name evidence="8" type="ORF">IAI60_04685</name>
</gene>
<keyword evidence="3" id="KW-0731">Sigma factor</keyword>
<dbReference type="EMBL" id="JACTNF010000003">
    <property type="protein sequence ID" value="MBO1073896.1"/>
    <property type="molecule type" value="Genomic_DNA"/>
</dbReference>
<accession>A0ABS3KC25</accession>
<name>A0ABS3KC25_9PROT</name>
<evidence type="ECO:0000256" key="5">
    <source>
        <dbReference type="SAM" id="MobiDB-lite"/>
    </source>
</evidence>
<keyword evidence="4" id="KW-0804">Transcription</keyword>
<keyword evidence="9" id="KW-1185">Reference proteome</keyword>
<organism evidence="8 9">
    <name type="scientific">Roseomonas marmotae</name>
    <dbReference type="NCBI Taxonomy" id="2768161"/>
    <lineage>
        <taxon>Bacteria</taxon>
        <taxon>Pseudomonadati</taxon>
        <taxon>Pseudomonadota</taxon>
        <taxon>Alphaproteobacteria</taxon>
        <taxon>Acetobacterales</taxon>
        <taxon>Roseomonadaceae</taxon>
        <taxon>Roseomonas</taxon>
    </lineage>
</organism>
<dbReference type="Gene3D" id="1.10.1740.10">
    <property type="match status" value="1"/>
</dbReference>
<comment type="similarity">
    <text evidence="1">Belongs to the sigma-70 factor family. ECF subfamily.</text>
</comment>
<dbReference type="RefSeq" id="WP_207445480.1">
    <property type="nucleotide sequence ID" value="NZ_JACTNF010000003.1"/>
</dbReference>
<dbReference type="SUPFAM" id="SSF88946">
    <property type="entry name" value="Sigma2 domain of RNA polymerase sigma factors"/>
    <property type="match status" value="1"/>
</dbReference>
<evidence type="ECO:0000259" key="7">
    <source>
        <dbReference type="Pfam" id="PF08281"/>
    </source>
</evidence>
<feature type="compositionally biased region" description="Basic and acidic residues" evidence="5">
    <location>
        <begin position="174"/>
        <end position="183"/>
    </location>
</feature>
<dbReference type="InterPro" id="IPR013324">
    <property type="entry name" value="RNA_pol_sigma_r3/r4-like"/>
</dbReference>
<dbReference type="InterPro" id="IPR007627">
    <property type="entry name" value="RNA_pol_sigma70_r2"/>
</dbReference>
<evidence type="ECO:0000256" key="4">
    <source>
        <dbReference type="ARBA" id="ARBA00023163"/>
    </source>
</evidence>
<dbReference type="InterPro" id="IPR014284">
    <property type="entry name" value="RNA_pol_sigma-70_dom"/>
</dbReference>
<comment type="caution">
    <text evidence="8">The sequence shown here is derived from an EMBL/GenBank/DDBJ whole genome shotgun (WGS) entry which is preliminary data.</text>
</comment>
<dbReference type="PANTHER" id="PTHR43133:SF25">
    <property type="entry name" value="RNA POLYMERASE SIGMA FACTOR RFAY-RELATED"/>
    <property type="match status" value="1"/>
</dbReference>
<reference evidence="8 9" key="1">
    <citation type="submission" date="2020-09" db="EMBL/GenBank/DDBJ databases">
        <title>Roseomonas.</title>
        <authorList>
            <person name="Zhu W."/>
        </authorList>
    </citation>
    <scope>NUCLEOTIDE SEQUENCE [LARGE SCALE GENOMIC DNA]</scope>
    <source>
        <strain evidence="8 9">1311</strain>
    </source>
</reference>
<dbReference type="InterPro" id="IPR013325">
    <property type="entry name" value="RNA_pol_sigma_r2"/>
</dbReference>
<evidence type="ECO:0000313" key="9">
    <source>
        <dbReference type="Proteomes" id="UP001518990"/>
    </source>
</evidence>
<dbReference type="InterPro" id="IPR039425">
    <property type="entry name" value="RNA_pol_sigma-70-like"/>
</dbReference>
<evidence type="ECO:0000313" key="8">
    <source>
        <dbReference type="EMBL" id="MBO1073896.1"/>
    </source>
</evidence>
<dbReference type="NCBIfam" id="TIGR02937">
    <property type="entry name" value="sigma70-ECF"/>
    <property type="match status" value="1"/>
</dbReference>
<dbReference type="Pfam" id="PF04542">
    <property type="entry name" value="Sigma70_r2"/>
    <property type="match status" value="1"/>
</dbReference>
<dbReference type="PANTHER" id="PTHR43133">
    <property type="entry name" value="RNA POLYMERASE ECF-TYPE SIGMA FACTO"/>
    <property type="match status" value="1"/>
</dbReference>
<dbReference type="Proteomes" id="UP001518990">
    <property type="component" value="Unassembled WGS sequence"/>
</dbReference>
<feature type="region of interest" description="Disordered" evidence="5">
    <location>
        <begin position="161"/>
        <end position="201"/>
    </location>
</feature>
<evidence type="ECO:0000256" key="2">
    <source>
        <dbReference type="ARBA" id="ARBA00023015"/>
    </source>
</evidence>
<keyword evidence="2" id="KW-0805">Transcription regulation</keyword>
<dbReference type="SUPFAM" id="SSF88659">
    <property type="entry name" value="Sigma3 and sigma4 domains of RNA polymerase sigma factors"/>
    <property type="match status" value="1"/>
</dbReference>
<protein>
    <submittedName>
        <fullName evidence="8">Sigma-70 family RNA polymerase sigma factor</fullName>
    </submittedName>
</protein>
<evidence type="ECO:0000256" key="1">
    <source>
        <dbReference type="ARBA" id="ARBA00010641"/>
    </source>
</evidence>
<evidence type="ECO:0000256" key="3">
    <source>
        <dbReference type="ARBA" id="ARBA00023082"/>
    </source>
</evidence>
<feature type="domain" description="RNA polymerase sigma factor 70 region 4 type 2" evidence="7">
    <location>
        <begin position="102"/>
        <end position="153"/>
    </location>
</feature>